<dbReference type="AlphaFoldDB" id="A0A3B0YNG3"/>
<dbReference type="PROSITE" id="PS51352">
    <property type="entry name" value="THIOREDOXIN_2"/>
    <property type="match status" value="1"/>
</dbReference>
<evidence type="ECO:0000256" key="9">
    <source>
        <dbReference type="ARBA" id="ARBA00038489"/>
    </source>
</evidence>
<dbReference type="GO" id="GO:0008379">
    <property type="term" value="F:thioredoxin peroxidase activity"/>
    <property type="evidence" value="ECO:0007669"/>
    <property type="project" value="TreeGrafter"/>
</dbReference>
<dbReference type="CDD" id="cd03017">
    <property type="entry name" value="PRX_BCP"/>
    <property type="match status" value="1"/>
</dbReference>
<evidence type="ECO:0000256" key="7">
    <source>
        <dbReference type="ARBA" id="ARBA00023284"/>
    </source>
</evidence>
<dbReference type="PANTHER" id="PTHR42801">
    <property type="entry name" value="THIOREDOXIN-DEPENDENT PEROXIDE REDUCTASE"/>
    <property type="match status" value="1"/>
</dbReference>
<keyword evidence="7" id="KW-0676">Redox-active center</keyword>
<keyword evidence="5 12" id="KW-0560">Oxidoreductase</keyword>
<evidence type="ECO:0000256" key="10">
    <source>
        <dbReference type="ARBA" id="ARBA00049091"/>
    </source>
</evidence>
<dbReference type="InterPro" id="IPR013766">
    <property type="entry name" value="Thioredoxin_domain"/>
</dbReference>
<reference evidence="12" key="1">
    <citation type="submission" date="2018-06" db="EMBL/GenBank/DDBJ databases">
        <authorList>
            <person name="Zhirakovskaya E."/>
        </authorList>
    </citation>
    <scope>NUCLEOTIDE SEQUENCE</scope>
</reference>
<dbReference type="GO" id="GO:0034599">
    <property type="term" value="P:cellular response to oxidative stress"/>
    <property type="evidence" value="ECO:0007669"/>
    <property type="project" value="TreeGrafter"/>
</dbReference>
<evidence type="ECO:0000256" key="6">
    <source>
        <dbReference type="ARBA" id="ARBA00023157"/>
    </source>
</evidence>
<accession>A0A3B0YNG3</accession>
<evidence type="ECO:0000256" key="8">
    <source>
        <dbReference type="ARBA" id="ARBA00032824"/>
    </source>
</evidence>
<comment type="catalytic activity">
    <reaction evidence="10">
        <text>a hydroperoxide + [thioredoxin]-dithiol = an alcohol + [thioredoxin]-disulfide + H2O</text>
        <dbReference type="Rhea" id="RHEA:62620"/>
        <dbReference type="Rhea" id="RHEA-COMP:10698"/>
        <dbReference type="Rhea" id="RHEA-COMP:10700"/>
        <dbReference type="ChEBI" id="CHEBI:15377"/>
        <dbReference type="ChEBI" id="CHEBI:29950"/>
        <dbReference type="ChEBI" id="CHEBI:30879"/>
        <dbReference type="ChEBI" id="CHEBI:35924"/>
        <dbReference type="ChEBI" id="CHEBI:50058"/>
        <dbReference type="EC" id="1.11.1.24"/>
    </reaction>
</comment>
<dbReference type="EC" id="1.11.1.24" evidence="2"/>
<evidence type="ECO:0000259" key="11">
    <source>
        <dbReference type="PROSITE" id="PS51352"/>
    </source>
</evidence>
<dbReference type="InterPro" id="IPR024706">
    <property type="entry name" value="Peroxiredoxin_AhpC-typ"/>
</dbReference>
<gene>
    <name evidence="12" type="ORF">MNBD_GAMMA13-1124</name>
</gene>
<dbReference type="EMBL" id="UOFK01000320">
    <property type="protein sequence ID" value="VAW82445.1"/>
    <property type="molecule type" value="Genomic_DNA"/>
</dbReference>
<evidence type="ECO:0000256" key="4">
    <source>
        <dbReference type="ARBA" id="ARBA00022862"/>
    </source>
</evidence>
<organism evidence="12">
    <name type="scientific">hydrothermal vent metagenome</name>
    <dbReference type="NCBI Taxonomy" id="652676"/>
    <lineage>
        <taxon>unclassified sequences</taxon>
        <taxon>metagenomes</taxon>
        <taxon>ecological metagenomes</taxon>
    </lineage>
</organism>
<dbReference type="InterPro" id="IPR036249">
    <property type="entry name" value="Thioredoxin-like_sf"/>
</dbReference>
<dbReference type="InterPro" id="IPR050924">
    <property type="entry name" value="Peroxiredoxin_BCP/PrxQ"/>
</dbReference>
<evidence type="ECO:0000256" key="5">
    <source>
        <dbReference type="ARBA" id="ARBA00023002"/>
    </source>
</evidence>
<dbReference type="SUPFAM" id="SSF52833">
    <property type="entry name" value="Thioredoxin-like"/>
    <property type="match status" value="1"/>
</dbReference>
<name>A0A3B0YNG3_9ZZZZ</name>
<dbReference type="InterPro" id="IPR000866">
    <property type="entry name" value="AhpC/TSA"/>
</dbReference>
<sequence length="154" mass="17007">MLKKNQTAPAFRTPNQHNEMISLSDFKGSKNVILYFYPKDDTPGCTIEANQFTALADEFAKMDTVVLGVSKDACESHQAFIDKFGLKVDLLADTTGELCEAYGVWQEKEKKGVKKMGIVRSTFVINKAGELVDAIYAVTADGHAQDILEKVRAL</sequence>
<dbReference type="GO" id="GO:0045454">
    <property type="term" value="P:cell redox homeostasis"/>
    <property type="evidence" value="ECO:0007669"/>
    <property type="project" value="TreeGrafter"/>
</dbReference>
<feature type="domain" description="Thioredoxin" evidence="11">
    <location>
        <begin position="2"/>
        <end position="154"/>
    </location>
</feature>
<evidence type="ECO:0000313" key="12">
    <source>
        <dbReference type="EMBL" id="VAW82445.1"/>
    </source>
</evidence>
<evidence type="ECO:0000256" key="2">
    <source>
        <dbReference type="ARBA" id="ARBA00013017"/>
    </source>
</evidence>
<dbReference type="GO" id="GO:0005737">
    <property type="term" value="C:cytoplasm"/>
    <property type="evidence" value="ECO:0007669"/>
    <property type="project" value="TreeGrafter"/>
</dbReference>
<evidence type="ECO:0000256" key="1">
    <source>
        <dbReference type="ARBA" id="ARBA00011245"/>
    </source>
</evidence>
<proteinExistence type="inferred from homology"/>
<comment type="subunit">
    <text evidence="1">Monomer.</text>
</comment>
<dbReference type="PANTHER" id="PTHR42801:SF4">
    <property type="entry name" value="AHPC_TSA FAMILY PROTEIN"/>
    <property type="match status" value="1"/>
</dbReference>
<comment type="similarity">
    <text evidence="9">Belongs to the peroxiredoxin family. BCP/PrxQ subfamily.</text>
</comment>
<dbReference type="PIRSF" id="PIRSF000239">
    <property type="entry name" value="AHPC"/>
    <property type="match status" value="1"/>
</dbReference>
<keyword evidence="6" id="KW-1015">Disulfide bond</keyword>
<dbReference type="Gene3D" id="3.40.30.10">
    <property type="entry name" value="Glutaredoxin"/>
    <property type="match status" value="1"/>
</dbReference>
<dbReference type="Pfam" id="PF00578">
    <property type="entry name" value="AhpC-TSA"/>
    <property type="match status" value="1"/>
</dbReference>
<protein>
    <recommendedName>
        <fullName evidence="2">thioredoxin-dependent peroxiredoxin</fullName>
        <ecNumber evidence="2">1.11.1.24</ecNumber>
    </recommendedName>
    <alternativeName>
        <fullName evidence="8">Thioredoxin peroxidase</fullName>
    </alternativeName>
</protein>
<evidence type="ECO:0000256" key="3">
    <source>
        <dbReference type="ARBA" id="ARBA00022559"/>
    </source>
</evidence>
<keyword evidence="3 12" id="KW-0575">Peroxidase</keyword>
<dbReference type="FunFam" id="3.40.30.10:FF:000007">
    <property type="entry name" value="Thioredoxin-dependent thiol peroxidase"/>
    <property type="match status" value="1"/>
</dbReference>
<keyword evidence="4" id="KW-0049">Antioxidant</keyword>